<evidence type="ECO:0000256" key="13">
    <source>
        <dbReference type="ARBA" id="ARBA00023268"/>
    </source>
</evidence>
<dbReference type="PIRSF" id="PIRSF017184">
    <property type="entry name" value="Nnr"/>
    <property type="match status" value="1"/>
</dbReference>
<dbReference type="PROSITE" id="PS51383">
    <property type="entry name" value="YJEF_C_3"/>
    <property type="match status" value="1"/>
</dbReference>
<feature type="domain" description="YjeF C-terminal" evidence="20">
    <location>
        <begin position="234"/>
        <end position="512"/>
    </location>
</feature>
<dbReference type="InterPro" id="IPR036652">
    <property type="entry name" value="YjeF_N_dom_sf"/>
</dbReference>
<dbReference type="HAMAP" id="MF_01966">
    <property type="entry name" value="NADHX_epimerase"/>
    <property type="match status" value="1"/>
</dbReference>
<evidence type="ECO:0000256" key="15">
    <source>
        <dbReference type="ARBA" id="ARBA00048238"/>
    </source>
</evidence>
<comment type="catalytic activity">
    <reaction evidence="15 17 19">
        <text>(6S)-NADHX + ADP = AMP + phosphate + NADH + H(+)</text>
        <dbReference type="Rhea" id="RHEA:32223"/>
        <dbReference type="ChEBI" id="CHEBI:15378"/>
        <dbReference type="ChEBI" id="CHEBI:43474"/>
        <dbReference type="ChEBI" id="CHEBI:57945"/>
        <dbReference type="ChEBI" id="CHEBI:64074"/>
        <dbReference type="ChEBI" id="CHEBI:456215"/>
        <dbReference type="ChEBI" id="CHEBI:456216"/>
        <dbReference type="EC" id="4.2.1.136"/>
    </reaction>
</comment>
<protein>
    <recommendedName>
        <fullName evidence="19">Bifunctional NAD(P)H-hydrate repair enzyme</fullName>
    </recommendedName>
    <alternativeName>
        <fullName evidence="19">Nicotinamide nucleotide repair protein</fullName>
    </alternativeName>
    <domain>
        <recommendedName>
            <fullName evidence="19">ADP-dependent (S)-NAD(P)H-hydrate dehydratase</fullName>
            <ecNumber evidence="19">4.2.1.136</ecNumber>
        </recommendedName>
        <alternativeName>
            <fullName evidence="19">ADP-dependent NAD(P)HX dehydratase</fullName>
        </alternativeName>
    </domain>
    <domain>
        <recommendedName>
            <fullName evidence="19">NAD(P)H-hydrate epimerase</fullName>
            <ecNumber evidence="19">5.1.99.6</ecNumber>
        </recommendedName>
    </domain>
</protein>
<feature type="domain" description="YjeF N-terminal" evidence="21">
    <location>
        <begin position="18"/>
        <end position="231"/>
    </location>
</feature>
<comment type="similarity">
    <text evidence="18">Belongs to the NnrE/AIBP family.</text>
</comment>
<evidence type="ECO:0000256" key="2">
    <source>
        <dbReference type="ARBA" id="ARBA00000909"/>
    </source>
</evidence>
<dbReference type="EC" id="4.2.1.136" evidence="19"/>
<dbReference type="GO" id="GO:0046872">
    <property type="term" value="F:metal ion binding"/>
    <property type="evidence" value="ECO:0007669"/>
    <property type="project" value="UniProtKB-UniRule"/>
</dbReference>
<organism evidence="22 23">
    <name type="scientific">Paracidovorax konjaci</name>
    <dbReference type="NCBI Taxonomy" id="32040"/>
    <lineage>
        <taxon>Bacteria</taxon>
        <taxon>Pseudomonadati</taxon>
        <taxon>Pseudomonadota</taxon>
        <taxon>Betaproteobacteria</taxon>
        <taxon>Burkholderiales</taxon>
        <taxon>Comamonadaceae</taxon>
        <taxon>Paracidovorax</taxon>
    </lineage>
</organism>
<evidence type="ECO:0000313" key="23">
    <source>
        <dbReference type="Proteomes" id="UP000199517"/>
    </source>
</evidence>
<comment type="similarity">
    <text evidence="3 19">In the N-terminal section; belongs to the NnrE/AIBP family.</text>
</comment>
<keyword evidence="9 18" id="KW-0630">Potassium</keyword>
<feature type="binding site" evidence="18">
    <location>
        <position position="167"/>
    </location>
    <ligand>
        <name>(6S)-NADPHX</name>
        <dbReference type="ChEBI" id="CHEBI:64076"/>
    </ligand>
</feature>
<dbReference type="GO" id="GO:0052855">
    <property type="term" value="F:ADP-dependent NAD(P)H-hydrate dehydratase activity"/>
    <property type="evidence" value="ECO:0007669"/>
    <property type="project" value="UniProtKB-UniRule"/>
</dbReference>
<dbReference type="Pfam" id="PF01256">
    <property type="entry name" value="Carb_kinase"/>
    <property type="match status" value="1"/>
</dbReference>
<feature type="binding site" evidence="17">
    <location>
        <begin position="426"/>
        <end position="430"/>
    </location>
    <ligand>
        <name>AMP</name>
        <dbReference type="ChEBI" id="CHEBI:456215"/>
    </ligand>
</feature>
<comment type="catalytic activity">
    <reaction evidence="2 18 19">
        <text>(6R)-NADPHX = (6S)-NADPHX</text>
        <dbReference type="Rhea" id="RHEA:32227"/>
        <dbReference type="ChEBI" id="CHEBI:64076"/>
        <dbReference type="ChEBI" id="CHEBI:64077"/>
        <dbReference type="EC" id="5.1.99.6"/>
    </reaction>
</comment>
<evidence type="ECO:0000256" key="16">
    <source>
        <dbReference type="ARBA" id="ARBA00049209"/>
    </source>
</evidence>
<dbReference type="AlphaFoldDB" id="A0A1I1WKU9"/>
<dbReference type="GO" id="GO:0110051">
    <property type="term" value="P:metabolite repair"/>
    <property type="evidence" value="ECO:0007669"/>
    <property type="project" value="TreeGrafter"/>
</dbReference>
<comment type="catalytic activity">
    <reaction evidence="1 18 19">
        <text>(6R)-NADHX = (6S)-NADHX</text>
        <dbReference type="Rhea" id="RHEA:32215"/>
        <dbReference type="ChEBI" id="CHEBI:64074"/>
        <dbReference type="ChEBI" id="CHEBI:64075"/>
        <dbReference type="EC" id="5.1.99.6"/>
    </reaction>
</comment>
<evidence type="ECO:0000313" key="22">
    <source>
        <dbReference type="EMBL" id="SFD95766.1"/>
    </source>
</evidence>
<dbReference type="Pfam" id="PF03853">
    <property type="entry name" value="YjeF_N"/>
    <property type="match status" value="1"/>
</dbReference>
<comment type="cofactor">
    <cofactor evidence="18 19">
        <name>K(+)</name>
        <dbReference type="ChEBI" id="CHEBI:29103"/>
    </cofactor>
    <text evidence="18 19">Binds 1 potassium ion per subunit.</text>
</comment>
<evidence type="ECO:0000256" key="12">
    <source>
        <dbReference type="ARBA" id="ARBA00023239"/>
    </source>
</evidence>
<dbReference type="InterPro" id="IPR000631">
    <property type="entry name" value="CARKD"/>
</dbReference>
<comment type="similarity">
    <text evidence="4 19">In the C-terminal section; belongs to the NnrD/CARKD family.</text>
</comment>
<dbReference type="GO" id="GO:0016301">
    <property type="term" value="F:kinase activity"/>
    <property type="evidence" value="ECO:0007669"/>
    <property type="project" value="UniProtKB-KW"/>
</dbReference>
<evidence type="ECO:0000256" key="6">
    <source>
        <dbReference type="ARBA" id="ARBA00022741"/>
    </source>
</evidence>
<dbReference type="OrthoDB" id="9806925at2"/>
<feature type="binding site" evidence="18">
    <location>
        <begin position="64"/>
        <end position="68"/>
    </location>
    <ligand>
        <name>(6S)-NADPHX</name>
        <dbReference type="ChEBI" id="CHEBI:64076"/>
    </ligand>
</feature>
<feature type="binding site" evidence="18">
    <location>
        <position position="170"/>
    </location>
    <ligand>
        <name>K(+)</name>
        <dbReference type="ChEBI" id="CHEBI:29103"/>
    </ligand>
</feature>
<dbReference type="PANTHER" id="PTHR12592">
    <property type="entry name" value="ATP-DEPENDENT (S)-NAD(P)H-HYDRATE DEHYDRATASE FAMILY MEMBER"/>
    <property type="match status" value="1"/>
</dbReference>
<feature type="binding site" evidence="17">
    <location>
        <position position="455"/>
    </location>
    <ligand>
        <name>AMP</name>
        <dbReference type="ChEBI" id="CHEBI:456215"/>
    </ligand>
</feature>
<evidence type="ECO:0000256" key="3">
    <source>
        <dbReference type="ARBA" id="ARBA00006001"/>
    </source>
</evidence>
<keyword evidence="8 17" id="KW-0521">NADP</keyword>
<dbReference type="PROSITE" id="PS51385">
    <property type="entry name" value="YJEF_N"/>
    <property type="match status" value="1"/>
</dbReference>
<dbReference type="RefSeq" id="WP_092953809.1">
    <property type="nucleotide sequence ID" value="NZ_FOMQ01000010.1"/>
</dbReference>
<dbReference type="CDD" id="cd01171">
    <property type="entry name" value="YXKO-related"/>
    <property type="match status" value="1"/>
</dbReference>
<evidence type="ECO:0000259" key="20">
    <source>
        <dbReference type="PROSITE" id="PS51383"/>
    </source>
</evidence>
<evidence type="ECO:0000256" key="10">
    <source>
        <dbReference type="ARBA" id="ARBA00023027"/>
    </source>
</evidence>
<evidence type="ECO:0000256" key="19">
    <source>
        <dbReference type="PIRNR" id="PIRNR017184"/>
    </source>
</evidence>
<proteinExistence type="inferred from homology"/>
<dbReference type="InterPro" id="IPR030677">
    <property type="entry name" value="Nnr"/>
</dbReference>
<feature type="binding site" evidence="17">
    <location>
        <position position="456"/>
    </location>
    <ligand>
        <name>(6S)-NADPHX</name>
        <dbReference type="ChEBI" id="CHEBI:64076"/>
    </ligand>
</feature>
<keyword evidence="12 17" id="KW-0456">Lyase</keyword>
<keyword evidence="22" id="KW-0808">Transferase</keyword>
<dbReference type="HAMAP" id="MF_01965">
    <property type="entry name" value="NADHX_dehydratase"/>
    <property type="match status" value="1"/>
</dbReference>
<dbReference type="NCBIfam" id="TIGR00196">
    <property type="entry name" value="yjeF_cterm"/>
    <property type="match status" value="1"/>
</dbReference>
<dbReference type="SUPFAM" id="SSF64153">
    <property type="entry name" value="YjeF N-terminal domain-like"/>
    <property type="match status" value="1"/>
</dbReference>
<sequence>MHRITSDTPHALFGAAATRRIERAAMDALPPYTLMERAGQAVARLALAVAPHARRVWVACGAGNNGGDGLEAALRLHRHGLAVQVSWLGSAETAPADARHAWERAQAAGVPFVDGAPEALGADDLCIDALLGIGLAARPDGAPPPDPRLQALLHAVRGSAAAVLCVDGPSGLAADTGQYLPGLEPVQPPSAAPRHTLGLLTAKPGWFTGVGRDAAGSVWLDGLGVDAAEAAATAWLSGPGMPARRAHASHKGSYGDVAVVGGEPLGARGMGMTGAALLAASAALHGGAGRVLVALLDGDGADSLVVDPLQPEAMLRRFDALGMDHATVVCGCGGGQAVRRVLPRVLAEAPRLVLDADGLNAVASDAALASQLQAREVRHGTNPTVLTPHPLEAARLLGTDTAAVQADRLGAAQALADRFRCVVVLKGSGSAIAAPGEAVHINPTGNARLATGGTGDVLAGFLGAVWAAHSGEAGSAFDAARAACHAHGLAADRWPAGQPLTASALARHLSPC</sequence>
<evidence type="ECO:0000256" key="1">
    <source>
        <dbReference type="ARBA" id="ARBA00000013"/>
    </source>
</evidence>
<dbReference type="InterPro" id="IPR029056">
    <property type="entry name" value="Ribokinase-like"/>
</dbReference>
<keyword evidence="6 17" id="KW-0547">Nucleotide-binding</keyword>
<keyword evidence="23" id="KW-1185">Reference proteome</keyword>
<dbReference type="STRING" id="32040.SAMN04489710_11037"/>
<name>A0A1I1WKU9_9BURK</name>
<dbReference type="Gene3D" id="3.40.50.10260">
    <property type="entry name" value="YjeF N-terminal domain"/>
    <property type="match status" value="1"/>
</dbReference>
<dbReference type="EMBL" id="FOMQ01000010">
    <property type="protein sequence ID" value="SFD95766.1"/>
    <property type="molecule type" value="Genomic_DNA"/>
</dbReference>
<dbReference type="PANTHER" id="PTHR12592:SF0">
    <property type="entry name" value="ATP-DEPENDENT (S)-NAD(P)H-HYDRATE DEHYDRATASE"/>
    <property type="match status" value="1"/>
</dbReference>
<dbReference type="Gene3D" id="3.40.1190.20">
    <property type="match status" value="1"/>
</dbReference>
<evidence type="ECO:0000256" key="9">
    <source>
        <dbReference type="ARBA" id="ARBA00022958"/>
    </source>
</evidence>
<keyword evidence="22" id="KW-0418">Kinase</keyword>
<comment type="cofactor">
    <cofactor evidence="17">
        <name>Mg(2+)</name>
        <dbReference type="ChEBI" id="CHEBI:18420"/>
    </cofactor>
</comment>
<comment type="function">
    <text evidence="17">Catalyzes the dehydration of the S-form of NAD(P)HX at the expense of ADP, which is converted to AMP. Together with NAD(P)HX epimerase, which catalyzes the epimerization of the S- and R-forms, the enzyme allows the repair of both epimers of NAD(P)HX, a damaged form of NAD(P)H that is a result of enzymatic or heat-dependent hydration.</text>
</comment>
<feature type="binding site" evidence="18">
    <location>
        <position position="65"/>
    </location>
    <ligand>
        <name>K(+)</name>
        <dbReference type="ChEBI" id="CHEBI:29103"/>
    </ligand>
</feature>
<keyword evidence="7 17" id="KW-0067">ATP-binding</keyword>
<comment type="subunit">
    <text evidence="17">Homotetramer.</text>
</comment>
<evidence type="ECO:0000256" key="17">
    <source>
        <dbReference type="HAMAP-Rule" id="MF_01965"/>
    </source>
</evidence>
<dbReference type="SUPFAM" id="SSF53613">
    <property type="entry name" value="Ribokinase-like"/>
    <property type="match status" value="1"/>
</dbReference>
<evidence type="ECO:0000256" key="7">
    <source>
        <dbReference type="ARBA" id="ARBA00022840"/>
    </source>
</evidence>
<keyword evidence="13" id="KW-0511">Multifunctional enzyme</keyword>
<comment type="function">
    <text evidence="18">Catalyzes the epimerization of the S- and R-forms of NAD(P)HX, a damaged form of NAD(P)H that is a result of enzymatic or heat-dependent hydration. This is a prerequisite for the S-specific NAD(P)H-hydrate dehydratase to allow the repair of both epimers of NAD(P)HX.</text>
</comment>
<feature type="binding site" evidence="18">
    <location>
        <position position="128"/>
    </location>
    <ligand>
        <name>K(+)</name>
        <dbReference type="ChEBI" id="CHEBI:29103"/>
    </ligand>
</feature>
<evidence type="ECO:0000256" key="11">
    <source>
        <dbReference type="ARBA" id="ARBA00023235"/>
    </source>
</evidence>
<dbReference type="InterPro" id="IPR004443">
    <property type="entry name" value="YjeF_N_dom"/>
</dbReference>
<evidence type="ECO:0000256" key="18">
    <source>
        <dbReference type="HAMAP-Rule" id="MF_01966"/>
    </source>
</evidence>
<dbReference type="GO" id="GO:0005524">
    <property type="term" value="F:ATP binding"/>
    <property type="evidence" value="ECO:0007669"/>
    <property type="project" value="UniProtKB-UniRule"/>
</dbReference>
<comment type="caution">
    <text evidence="18">Lacks conserved residue(s) required for the propagation of feature annotation.</text>
</comment>
<evidence type="ECO:0000256" key="8">
    <source>
        <dbReference type="ARBA" id="ARBA00022857"/>
    </source>
</evidence>
<feature type="binding site" evidence="17">
    <location>
        <position position="389"/>
    </location>
    <ligand>
        <name>(6S)-NADPHX</name>
        <dbReference type="ChEBI" id="CHEBI:64076"/>
    </ligand>
</feature>
<feature type="binding site" evidence="17">
    <location>
        <position position="333"/>
    </location>
    <ligand>
        <name>(6S)-NADPHX</name>
        <dbReference type="ChEBI" id="CHEBI:64076"/>
    </ligand>
</feature>
<comment type="catalytic activity">
    <reaction evidence="16 17 19">
        <text>(6S)-NADPHX + ADP = AMP + phosphate + NADPH + H(+)</text>
        <dbReference type="Rhea" id="RHEA:32235"/>
        <dbReference type="ChEBI" id="CHEBI:15378"/>
        <dbReference type="ChEBI" id="CHEBI:43474"/>
        <dbReference type="ChEBI" id="CHEBI:57783"/>
        <dbReference type="ChEBI" id="CHEBI:64076"/>
        <dbReference type="ChEBI" id="CHEBI:456215"/>
        <dbReference type="ChEBI" id="CHEBI:456216"/>
        <dbReference type="EC" id="4.2.1.136"/>
    </reaction>
</comment>
<evidence type="ECO:0000256" key="14">
    <source>
        <dbReference type="ARBA" id="ARBA00025153"/>
    </source>
</evidence>
<dbReference type="Proteomes" id="UP000199517">
    <property type="component" value="Unassembled WGS sequence"/>
</dbReference>
<reference evidence="23" key="1">
    <citation type="submission" date="2016-10" db="EMBL/GenBank/DDBJ databases">
        <authorList>
            <person name="Varghese N."/>
            <person name="Submissions S."/>
        </authorList>
    </citation>
    <scope>NUCLEOTIDE SEQUENCE [LARGE SCALE GENOMIC DNA]</scope>
    <source>
        <strain evidence="23">DSM 7481</strain>
    </source>
</reference>
<accession>A0A1I1WKU9</accession>
<keyword evidence="10 17" id="KW-0520">NAD</keyword>
<evidence type="ECO:0000256" key="5">
    <source>
        <dbReference type="ARBA" id="ARBA00022723"/>
    </source>
</evidence>
<dbReference type="GO" id="GO:0052856">
    <property type="term" value="F:NAD(P)HX epimerase activity"/>
    <property type="evidence" value="ECO:0007669"/>
    <property type="project" value="UniProtKB-UniRule"/>
</dbReference>
<dbReference type="PROSITE" id="PS01050">
    <property type="entry name" value="YJEF_C_2"/>
    <property type="match status" value="1"/>
</dbReference>
<keyword evidence="5 18" id="KW-0479">Metal-binding</keyword>
<gene>
    <name evidence="18" type="primary">nnrE</name>
    <name evidence="17" type="synonym">nnrD</name>
    <name evidence="22" type="ORF">SAMN04489710_11037</name>
</gene>
<evidence type="ECO:0000259" key="21">
    <source>
        <dbReference type="PROSITE" id="PS51385"/>
    </source>
</evidence>
<feature type="binding site" evidence="17">
    <location>
        <position position="275"/>
    </location>
    <ligand>
        <name>(6S)-NADPHX</name>
        <dbReference type="ChEBI" id="CHEBI:64076"/>
    </ligand>
</feature>
<dbReference type="GO" id="GO:0046496">
    <property type="term" value="P:nicotinamide nucleotide metabolic process"/>
    <property type="evidence" value="ECO:0007669"/>
    <property type="project" value="UniProtKB-UniRule"/>
</dbReference>
<dbReference type="EC" id="5.1.99.6" evidence="19"/>
<comment type="similarity">
    <text evidence="17">Belongs to the NnrD/CARKD family.</text>
</comment>
<keyword evidence="11 18" id="KW-0413">Isomerase</keyword>
<evidence type="ECO:0000256" key="4">
    <source>
        <dbReference type="ARBA" id="ARBA00009524"/>
    </source>
</evidence>
<dbReference type="InterPro" id="IPR017953">
    <property type="entry name" value="Carbohydrate_kinase_pred_CS"/>
</dbReference>
<comment type="function">
    <text evidence="14 19">Bifunctional enzyme that catalyzes the epimerization of the S- and R-forms of NAD(P)HX and the dehydration of the S-form of NAD(P)HX at the expense of ADP, which is converted to AMP. This allows the repair of both epimers of NAD(P)HX, a damaged form of NAD(P)H that is a result of enzymatic or heat-dependent hydration.</text>
</comment>